<dbReference type="PATRIC" id="fig|1107881.3.peg.5984"/>
<organism evidence="1 2">
    <name type="scientific">Sinorhizobium meliloti CCNWSX0020</name>
    <dbReference type="NCBI Taxonomy" id="1107881"/>
    <lineage>
        <taxon>Bacteria</taxon>
        <taxon>Pseudomonadati</taxon>
        <taxon>Pseudomonadota</taxon>
        <taxon>Alphaproteobacteria</taxon>
        <taxon>Hyphomicrobiales</taxon>
        <taxon>Rhizobiaceae</taxon>
        <taxon>Sinorhizobium/Ensifer group</taxon>
        <taxon>Sinorhizobium</taxon>
    </lineage>
</organism>
<name>H0G8S0_RHIML</name>
<reference evidence="1 2" key="1">
    <citation type="journal article" date="2012" name="J. Bacteriol.">
        <title>Draft Genome Sequence of Sinorhizobium meliloti CCNWSX0020, a Nitrogen-Fixing Symbiont with Copper Tolerance Capability Isolated from Lead-Zinc Mine Tailings.</title>
        <authorList>
            <person name="Li Z."/>
            <person name="Ma Z."/>
            <person name="Hao X."/>
            <person name="Wei G."/>
        </authorList>
    </citation>
    <scope>NUCLEOTIDE SEQUENCE [LARGE SCALE GENOMIC DNA]</scope>
    <source>
        <strain evidence="1 2">CCNWSX0020</strain>
    </source>
</reference>
<dbReference type="EMBL" id="AGVV01000093">
    <property type="protein sequence ID" value="EHK74274.1"/>
    <property type="molecule type" value="Genomic_DNA"/>
</dbReference>
<dbReference type="SUPFAM" id="SSF53850">
    <property type="entry name" value="Periplasmic binding protein-like II"/>
    <property type="match status" value="1"/>
</dbReference>
<dbReference type="AlphaFoldDB" id="H0G8S0"/>
<accession>H0G8S0</accession>
<proteinExistence type="predicted"/>
<evidence type="ECO:0000313" key="1">
    <source>
        <dbReference type="EMBL" id="EHK74274.1"/>
    </source>
</evidence>
<evidence type="ECO:0000313" key="2">
    <source>
        <dbReference type="Proteomes" id="UP000004038"/>
    </source>
</evidence>
<protein>
    <submittedName>
        <fullName evidence="1">LysR family transcriptional regulator</fullName>
    </submittedName>
</protein>
<sequence>MLFLLVAAGLGIAWLPDCITHEYVASGTLVPIMRRYPHLRQARMSSDRRVSTPLAKSGSS</sequence>
<dbReference type="Gene3D" id="3.40.190.10">
    <property type="entry name" value="Periplasmic binding protein-like II"/>
    <property type="match status" value="1"/>
</dbReference>
<gene>
    <name evidence="1" type="ORF">SM0020_29555</name>
</gene>
<dbReference type="Proteomes" id="UP000004038">
    <property type="component" value="Unassembled WGS sequence"/>
</dbReference>